<evidence type="ECO:0000313" key="4">
    <source>
        <dbReference type="Proteomes" id="UP000177987"/>
    </source>
</evidence>
<dbReference type="InterPro" id="IPR002035">
    <property type="entry name" value="VWF_A"/>
</dbReference>
<gene>
    <name evidence="3" type="ORF">A2937_01830</name>
</gene>
<dbReference type="SMART" id="SM00327">
    <property type="entry name" value="VWA"/>
    <property type="match status" value="1"/>
</dbReference>
<evidence type="ECO:0000313" key="3">
    <source>
        <dbReference type="EMBL" id="OHA83791.1"/>
    </source>
</evidence>
<dbReference type="InterPro" id="IPR036465">
    <property type="entry name" value="vWFA_dom_sf"/>
</dbReference>
<evidence type="ECO:0000259" key="2">
    <source>
        <dbReference type="PROSITE" id="PS50234"/>
    </source>
</evidence>
<dbReference type="EMBL" id="MHUW01000013">
    <property type="protein sequence ID" value="OHA83791.1"/>
    <property type="molecule type" value="Genomic_DNA"/>
</dbReference>
<protein>
    <recommendedName>
        <fullName evidence="2">VWFA domain-containing protein</fullName>
    </recommendedName>
</protein>
<organism evidence="3 4">
    <name type="scientific">Candidatus Yonathbacteria bacterium RIFCSPLOWO2_01_FULL_47_33b</name>
    <dbReference type="NCBI Taxonomy" id="1802727"/>
    <lineage>
        <taxon>Bacteria</taxon>
        <taxon>Candidatus Yonathiibacteriota</taxon>
    </lineage>
</organism>
<dbReference type="STRING" id="1802727.A2937_01830"/>
<dbReference type="Pfam" id="PF00092">
    <property type="entry name" value="VWA"/>
    <property type="match status" value="1"/>
</dbReference>
<dbReference type="PROSITE" id="PS50234">
    <property type="entry name" value="VWFA"/>
    <property type="match status" value="1"/>
</dbReference>
<dbReference type="Proteomes" id="UP000177987">
    <property type="component" value="Unassembled WGS sequence"/>
</dbReference>
<feature type="compositionally biased region" description="Basic and acidic residues" evidence="1">
    <location>
        <begin position="247"/>
        <end position="269"/>
    </location>
</feature>
<dbReference type="AlphaFoldDB" id="A0A1G2SHA4"/>
<accession>A0A1G2SHA4</accession>
<feature type="region of interest" description="Disordered" evidence="1">
    <location>
        <begin position="247"/>
        <end position="285"/>
    </location>
</feature>
<comment type="caution">
    <text evidence="3">The sequence shown here is derived from an EMBL/GenBank/DDBJ whole genome shotgun (WGS) entry which is preliminary data.</text>
</comment>
<feature type="domain" description="VWFA" evidence="2">
    <location>
        <begin position="434"/>
        <end position="629"/>
    </location>
</feature>
<dbReference type="CDD" id="cd00198">
    <property type="entry name" value="vWFA"/>
    <property type="match status" value="1"/>
</dbReference>
<sequence length="632" mass="71282">MENIFKQEMAQNSSKDGVVPREGKDISTEYFNTHRDFFETYARGGVKVEPAPVGLDTFAFNLEKNTIYVNDMFYREGRGFSDEKTAFAVCHEVEHFFEKKMMLTEKGGGEYFSKYLEKIGKSRAYGLLDNCVADIRENRSVVEKTGKEFRNTEEKMYREDLFPSADFRDAPLHIQFAQAILRERRLPDEQCLVADEVRAKLDALDGIVNKNKVKLLDAMTGTNVPMSLRLKLLDQYVVPMMEELKKKDLENEKEKSKERGESGDKKEGGEEQAGAPKDGEGELDPNEVFKEAYERAEKGTLGSVPHEAEEATFKEWQKGEKENSVETRDKEYAESLGVSEKALDDYRAINKTLQNVINPETNQSVVDDLRELFRRIIAKRKKKWIVPKYPLEEGDTLDDPVGAYVEGMRGNFKPKVWEEQEIKEIRGNKCGEVEISFVCDGSGSMNDGGGLKRKEQQRAMVLAMEALKDFNDMVDEESGSLTEPIDIKTEVYKFQGEQSDSEPLKQMGRELSEKDRITVCGELSSTPGSTTDFVPLETINIQLPDESLGKIRDGELKKIVIVLTDGESDDSRRVKDTIASLREKGVVVVGLGITSAGGAVLETYAPNALVVEDAKDLPRMLGELLEDHLKEL</sequence>
<name>A0A1G2SHA4_9BACT</name>
<dbReference type="SUPFAM" id="SSF53300">
    <property type="entry name" value="vWA-like"/>
    <property type="match status" value="1"/>
</dbReference>
<proteinExistence type="predicted"/>
<dbReference type="Gene3D" id="3.40.50.410">
    <property type="entry name" value="von Willebrand factor, type A domain"/>
    <property type="match status" value="1"/>
</dbReference>
<evidence type="ECO:0000256" key="1">
    <source>
        <dbReference type="SAM" id="MobiDB-lite"/>
    </source>
</evidence>
<reference evidence="3 4" key="1">
    <citation type="journal article" date="2016" name="Nat. Commun.">
        <title>Thousands of microbial genomes shed light on interconnected biogeochemical processes in an aquifer system.</title>
        <authorList>
            <person name="Anantharaman K."/>
            <person name="Brown C.T."/>
            <person name="Hug L.A."/>
            <person name="Sharon I."/>
            <person name="Castelle C.J."/>
            <person name="Probst A.J."/>
            <person name="Thomas B.C."/>
            <person name="Singh A."/>
            <person name="Wilkins M.J."/>
            <person name="Karaoz U."/>
            <person name="Brodie E.L."/>
            <person name="Williams K.H."/>
            <person name="Hubbard S.S."/>
            <person name="Banfield J.F."/>
        </authorList>
    </citation>
    <scope>NUCLEOTIDE SEQUENCE [LARGE SCALE GENOMIC DNA]</scope>
</reference>